<dbReference type="SUPFAM" id="SSF51735">
    <property type="entry name" value="NAD(P)-binding Rossmann-fold domains"/>
    <property type="match status" value="1"/>
</dbReference>
<evidence type="ECO:0000256" key="1">
    <source>
        <dbReference type="ARBA" id="ARBA00023002"/>
    </source>
</evidence>
<dbReference type="EMBL" id="JAATOP010000013">
    <property type="protein sequence ID" value="NIY73734.1"/>
    <property type="molecule type" value="Genomic_DNA"/>
</dbReference>
<dbReference type="PROSITE" id="PS00671">
    <property type="entry name" value="D_2_HYDROXYACID_DH_3"/>
    <property type="match status" value="1"/>
</dbReference>
<gene>
    <name evidence="4" type="ORF">HCZ30_14975</name>
</gene>
<dbReference type="PANTHER" id="PTHR43333:SF1">
    <property type="entry name" value="D-ISOMER SPECIFIC 2-HYDROXYACID DEHYDROGENASE NAD-BINDING DOMAIN-CONTAINING PROTEIN"/>
    <property type="match status" value="1"/>
</dbReference>
<reference evidence="4 5" key="1">
    <citation type="submission" date="2020-03" db="EMBL/GenBank/DDBJ databases">
        <title>Bacterial isolates of synthetic phycosphere.</title>
        <authorList>
            <person name="Fu H."/>
            <person name="Moran M.A."/>
        </authorList>
    </citation>
    <scope>NUCLEOTIDE SEQUENCE [LARGE SCALE GENOMIC DNA]</scope>
    <source>
        <strain evidence="4 5">HF1</strain>
    </source>
</reference>
<dbReference type="Pfam" id="PF02826">
    <property type="entry name" value="2-Hacid_dh_C"/>
    <property type="match status" value="1"/>
</dbReference>
<dbReference type="Gene3D" id="3.40.50.720">
    <property type="entry name" value="NAD(P)-binding Rossmann-like Domain"/>
    <property type="match status" value="2"/>
</dbReference>
<feature type="domain" description="D-isomer specific 2-hydroxyacid dehydrogenase NAD-binding" evidence="3">
    <location>
        <begin position="120"/>
        <end position="274"/>
    </location>
</feature>
<accession>A0ABX0W3A5</accession>
<evidence type="ECO:0000313" key="4">
    <source>
        <dbReference type="EMBL" id="NIY73734.1"/>
    </source>
</evidence>
<comment type="caution">
    <text evidence="4">The sequence shown here is derived from an EMBL/GenBank/DDBJ whole genome shotgun (WGS) entry which is preliminary data.</text>
</comment>
<protein>
    <submittedName>
        <fullName evidence="4">Glyoxylate/hydroxypyruvate reductase A</fullName>
    </submittedName>
</protein>
<dbReference type="RefSeq" id="WP_167639121.1">
    <property type="nucleotide sequence ID" value="NZ_JAATOP010000013.1"/>
</dbReference>
<sequence>MTVILFSAENQLWDTYSELLLDACKAEGIEADITRDADRSDAEFIVYAPNDQLTDFTPYTDCKAVLSLWAGVERIVGNKTLTQPLCRLVDPGLTQGMVEWVTGQVLRHHLGLDMYIHGTKGAWKQVVPPLSSDRPVTILGAGALGAACARSLTNLGFPVTCWSRTPKNLDGIKTVAGMENLNSALENAHILVLLLPLTEETTNLLNDERLAHLPTGAFIINPGRGPLIDDQSLLAMLDTGHVEHATLDVFRVEPLPAEHPYWTHPSVTVTPHIASATRPETAVKSIAANMRRALDGEPLLNLVDRSRGY</sequence>
<organism evidence="4 5">
    <name type="scientific">Marivivens donghaensis</name>
    <dbReference type="NCBI Taxonomy" id="1699413"/>
    <lineage>
        <taxon>Bacteria</taxon>
        <taxon>Pseudomonadati</taxon>
        <taxon>Pseudomonadota</taxon>
        <taxon>Alphaproteobacteria</taxon>
        <taxon>Rhodobacterales</taxon>
        <taxon>Paracoccaceae</taxon>
        <taxon>Marivivens group</taxon>
        <taxon>Marivivens</taxon>
    </lineage>
</organism>
<keyword evidence="5" id="KW-1185">Reference proteome</keyword>
<dbReference type="InterPro" id="IPR036291">
    <property type="entry name" value="NAD(P)-bd_dom_sf"/>
</dbReference>
<dbReference type="InterPro" id="IPR006140">
    <property type="entry name" value="D-isomer_DH_NAD-bd"/>
</dbReference>
<dbReference type="InterPro" id="IPR029753">
    <property type="entry name" value="D-isomer_DH_CS"/>
</dbReference>
<evidence type="ECO:0000259" key="3">
    <source>
        <dbReference type="Pfam" id="PF02826"/>
    </source>
</evidence>
<name>A0ABX0W3A5_9RHOB</name>
<evidence type="ECO:0000256" key="2">
    <source>
        <dbReference type="ARBA" id="ARBA00023027"/>
    </source>
</evidence>
<dbReference type="CDD" id="cd12164">
    <property type="entry name" value="GDH_like_2"/>
    <property type="match status" value="1"/>
</dbReference>
<keyword evidence="2" id="KW-0520">NAD</keyword>
<proteinExistence type="predicted"/>
<dbReference type="PANTHER" id="PTHR43333">
    <property type="entry name" value="2-HACID_DH_C DOMAIN-CONTAINING PROTEIN"/>
    <property type="match status" value="1"/>
</dbReference>
<dbReference type="Proteomes" id="UP000709466">
    <property type="component" value="Unassembled WGS sequence"/>
</dbReference>
<evidence type="ECO:0000313" key="5">
    <source>
        <dbReference type="Proteomes" id="UP000709466"/>
    </source>
</evidence>
<keyword evidence="1" id="KW-0560">Oxidoreductase</keyword>